<evidence type="ECO:0000313" key="1">
    <source>
        <dbReference type="EMBL" id="MCI38464.1"/>
    </source>
</evidence>
<name>A0A392RQU7_9FABA</name>
<evidence type="ECO:0000313" key="2">
    <source>
        <dbReference type="Proteomes" id="UP000265520"/>
    </source>
</evidence>
<reference evidence="1 2" key="1">
    <citation type="journal article" date="2018" name="Front. Plant Sci.">
        <title>Red Clover (Trifolium pratense) and Zigzag Clover (T. medium) - A Picture of Genomic Similarities and Differences.</title>
        <authorList>
            <person name="Dluhosova J."/>
            <person name="Istvanek J."/>
            <person name="Nedelnik J."/>
            <person name="Repkova J."/>
        </authorList>
    </citation>
    <scope>NUCLEOTIDE SEQUENCE [LARGE SCALE GENOMIC DNA]</scope>
    <source>
        <strain evidence="2">cv. 10/8</strain>
        <tissue evidence="1">Leaf</tissue>
    </source>
</reference>
<organism evidence="1 2">
    <name type="scientific">Trifolium medium</name>
    <dbReference type="NCBI Taxonomy" id="97028"/>
    <lineage>
        <taxon>Eukaryota</taxon>
        <taxon>Viridiplantae</taxon>
        <taxon>Streptophyta</taxon>
        <taxon>Embryophyta</taxon>
        <taxon>Tracheophyta</taxon>
        <taxon>Spermatophyta</taxon>
        <taxon>Magnoliopsida</taxon>
        <taxon>eudicotyledons</taxon>
        <taxon>Gunneridae</taxon>
        <taxon>Pentapetalae</taxon>
        <taxon>rosids</taxon>
        <taxon>fabids</taxon>
        <taxon>Fabales</taxon>
        <taxon>Fabaceae</taxon>
        <taxon>Papilionoideae</taxon>
        <taxon>50 kb inversion clade</taxon>
        <taxon>NPAAA clade</taxon>
        <taxon>Hologalegina</taxon>
        <taxon>IRL clade</taxon>
        <taxon>Trifolieae</taxon>
        <taxon>Trifolium</taxon>
    </lineage>
</organism>
<comment type="caution">
    <text evidence="1">The sequence shown here is derived from an EMBL/GenBank/DDBJ whole genome shotgun (WGS) entry which is preliminary data.</text>
</comment>
<dbReference type="EMBL" id="LXQA010256311">
    <property type="protein sequence ID" value="MCI38464.1"/>
    <property type="molecule type" value="Genomic_DNA"/>
</dbReference>
<dbReference type="Proteomes" id="UP000265520">
    <property type="component" value="Unassembled WGS sequence"/>
</dbReference>
<keyword evidence="2" id="KW-1185">Reference proteome</keyword>
<dbReference type="AlphaFoldDB" id="A0A392RQU7"/>
<feature type="non-terminal residue" evidence="1">
    <location>
        <position position="1"/>
    </location>
</feature>
<accession>A0A392RQU7</accession>
<protein>
    <submittedName>
        <fullName evidence="1">Uncharacterized protein</fullName>
    </submittedName>
</protein>
<proteinExistence type="predicted"/>
<sequence length="38" mass="3834">DKSVSLPRSCQAGMKPALGGYGGDVGFAFVIVSVIHIG</sequence>